<dbReference type="EMBL" id="JAEHOC010000026">
    <property type="protein sequence ID" value="KAG2430809.1"/>
    <property type="molecule type" value="Genomic_DNA"/>
</dbReference>
<feature type="repeat" description="ANK" evidence="3">
    <location>
        <begin position="881"/>
        <end position="902"/>
    </location>
</feature>
<organism evidence="5 6">
    <name type="scientific">Chlamydomonas incerta</name>
    <dbReference type="NCBI Taxonomy" id="51695"/>
    <lineage>
        <taxon>Eukaryota</taxon>
        <taxon>Viridiplantae</taxon>
        <taxon>Chlorophyta</taxon>
        <taxon>core chlorophytes</taxon>
        <taxon>Chlorophyceae</taxon>
        <taxon>CS clade</taxon>
        <taxon>Chlamydomonadales</taxon>
        <taxon>Chlamydomonadaceae</taxon>
        <taxon>Chlamydomonas</taxon>
    </lineage>
</organism>
<evidence type="ECO:0000256" key="1">
    <source>
        <dbReference type="ARBA" id="ARBA00022737"/>
    </source>
</evidence>
<keyword evidence="6" id="KW-1185">Reference proteome</keyword>
<keyword evidence="2 3" id="KW-0040">ANK repeat</keyword>
<feature type="region of interest" description="Disordered" evidence="4">
    <location>
        <begin position="199"/>
        <end position="250"/>
    </location>
</feature>
<feature type="repeat" description="ANK" evidence="3">
    <location>
        <begin position="811"/>
        <end position="832"/>
    </location>
</feature>
<feature type="region of interest" description="Disordered" evidence="4">
    <location>
        <begin position="800"/>
        <end position="819"/>
    </location>
</feature>
<feature type="region of interest" description="Disordered" evidence="4">
    <location>
        <begin position="388"/>
        <end position="426"/>
    </location>
</feature>
<dbReference type="PROSITE" id="PS50088">
    <property type="entry name" value="ANK_REPEAT"/>
    <property type="match status" value="6"/>
</dbReference>
<dbReference type="AlphaFoldDB" id="A0A835SPI7"/>
<evidence type="ECO:0000256" key="4">
    <source>
        <dbReference type="SAM" id="MobiDB-lite"/>
    </source>
</evidence>
<dbReference type="Proteomes" id="UP000650467">
    <property type="component" value="Unassembled WGS sequence"/>
</dbReference>
<sequence>MSPDDANNEGASMIAEDESHIQKANENGTCELPLELWCQVLRRAGLQAGVALGLSCRLLATELRTLVSHGPSLSRMMLRDGLGTLLVRVLHSRVPEPLQQDPSVMQEAAALVLSAAAARTQQQQRRHGEADAGDGGDGDGDGSSGRGGQEQRCTPPELCLGHTRVPWAILWERTCGAGQALIWHTLDCGPSGHCSCGGTEGNDGSSSTADSNSGREGPAPPGRLDPLHSMGIGNAPGNPRPRGLLPEPQPLRRKWSLPAQRVLLATYWAGVLRQGLREQQQVHGCGQPGKKPSKKVRDRGLRGAGALAPWVDDHWLAHKQGKRLPRLPPEQAAAGLAALLGAVVRLPPGRAPQPPQPVRPEARHTGLLLSGKHAAVAATGSGSSCEQRAAAASPAAQEMPMQQRAQQALAGRRGNAEGEEEEQQEQLRHVAALCRAFHHTLDNTSEGTLPQLSAATTASAAATTTAAGPTTAAAASGRAGRLERLVMEWLLPDELLGVYHDAVRWPDRAQGAAAIRLLASARSMGISTVDTWRNDRLTPLHLAATGGHAQAVRQLLAHPDVDPNAAARRGFRPLHLAAGGGHRAVVRALVADARVDVNARATGKVTPLHMAAENGRIATVQALLACPRVDARAVASDPPASSALHAAVQGGSGAVVELLLRDGRIDPEAREGSNAGTALHWAAAADNVAAVSALLADARVDPNSRARGAMTPLYAAAAEGRTAAVEALLADDRVDANGVVGETVPLLIAVYNGHIAVVQALLRCPRVDPTAPGDDYGRTPLHYAALNGHVDTVRTLLADPRMEPNPRSLRRGSTPLHLAADSGHADTVRALLADPRVEPNPQELGSGSTPLHLAADSGHVDTVRALLADPRVEPDAAAGEHGGTPLHAAAEMGRLEAVRVLLADARVHPNALAEDEATPLRLATEHGHEQVVELLLADARVTRLPPAVQPAGGNAAAVLAALAASLALGDSAREGAGGER</sequence>
<accession>A0A835SPI7</accession>
<feature type="compositionally biased region" description="Low complexity" evidence="4">
    <location>
        <begin position="388"/>
        <end position="413"/>
    </location>
</feature>
<evidence type="ECO:0000313" key="6">
    <source>
        <dbReference type="Proteomes" id="UP000650467"/>
    </source>
</evidence>
<dbReference type="InterPro" id="IPR036770">
    <property type="entry name" value="Ankyrin_rpt-contain_sf"/>
</dbReference>
<evidence type="ECO:0000256" key="2">
    <source>
        <dbReference type="ARBA" id="ARBA00023043"/>
    </source>
</evidence>
<feature type="compositionally biased region" description="Polar residues" evidence="4">
    <location>
        <begin position="202"/>
        <end position="214"/>
    </location>
</feature>
<name>A0A835SPI7_CHLIN</name>
<evidence type="ECO:0000256" key="3">
    <source>
        <dbReference type="PROSITE-ProRule" id="PRU00023"/>
    </source>
</evidence>
<feature type="repeat" description="ANK" evidence="3">
    <location>
        <begin position="535"/>
        <end position="568"/>
    </location>
</feature>
<protein>
    <submittedName>
        <fullName evidence="5">Uncharacterized protein</fullName>
    </submittedName>
</protein>
<dbReference type="Pfam" id="PF00023">
    <property type="entry name" value="Ank"/>
    <property type="match status" value="1"/>
</dbReference>
<feature type="region of interest" description="Disordered" evidence="4">
    <location>
        <begin position="116"/>
        <end position="157"/>
    </location>
</feature>
<feature type="compositionally biased region" description="Acidic residues" evidence="4">
    <location>
        <begin position="131"/>
        <end position="140"/>
    </location>
</feature>
<reference evidence="5" key="1">
    <citation type="journal article" date="2020" name="bioRxiv">
        <title>Comparative genomics of Chlamydomonas.</title>
        <authorList>
            <person name="Craig R.J."/>
            <person name="Hasan A.R."/>
            <person name="Ness R.W."/>
            <person name="Keightley P.D."/>
        </authorList>
    </citation>
    <scope>NUCLEOTIDE SEQUENCE</scope>
    <source>
        <strain evidence="5">SAG 7.73</strain>
    </source>
</reference>
<dbReference type="InterPro" id="IPR002110">
    <property type="entry name" value="Ankyrin_rpt"/>
</dbReference>
<evidence type="ECO:0000313" key="5">
    <source>
        <dbReference type="EMBL" id="KAG2430809.1"/>
    </source>
</evidence>
<dbReference type="SMART" id="SM00248">
    <property type="entry name" value="ANK"/>
    <property type="match status" value="12"/>
</dbReference>
<feature type="repeat" description="ANK" evidence="3">
    <location>
        <begin position="776"/>
        <end position="797"/>
    </location>
</feature>
<proteinExistence type="predicted"/>
<dbReference type="SUPFAM" id="SSF48403">
    <property type="entry name" value="Ankyrin repeat"/>
    <property type="match status" value="1"/>
</dbReference>
<dbReference type="PANTHER" id="PTHR24173:SF74">
    <property type="entry name" value="ANKYRIN REPEAT DOMAIN-CONTAINING PROTEIN 16"/>
    <property type="match status" value="1"/>
</dbReference>
<feature type="repeat" description="ANK" evidence="3">
    <location>
        <begin position="846"/>
        <end position="867"/>
    </location>
</feature>
<gene>
    <name evidence="5" type="ORF">HXX76_009785</name>
</gene>
<dbReference type="PROSITE" id="PS50297">
    <property type="entry name" value="ANK_REP_REGION"/>
    <property type="match status" value="6"/>
</dbReference>
<dbReference type="PANTHER" id="PTHR24173">
    <property type="entry name" value="ANKYRIN REPEAT CONTAINING"/>
    <property type="match status" value="1"/>
</dbReference>
<dbReference type="Gene3D" id="1.25.40.20">
    <property type="entry name" value="Ankyrin repeat-containing domain"/>
    <property type="match status" value="5"/>
</dbReference>
<keyword evidence="1" id="KW-0677">Repeat</keyword>
<dbReference type="Pfam" id="PF12796">
    <property type="entry name" value="Ank_2"/>
    <property type="match status" value="5"/>
</dbReference>
<comment type="caution">
    <text evidence="5">The sequence shown here is derived from an EMBL/GenBank/DDBJ whole genome shotgun (WGS) entry which is preliminary data.</text>
</comment>
<dbReference type="OrthoDB" id="551070at2759"/>
<feature type="repeat" description="ANK" evidence="3">
    <location>
        <begin position="569"/>
        <end position="590"/>
    </location>
</feature>